<gene>
    <name evidence="1" type="ORF">K9V48_26415</name>
</gene>
<evidence type="ECO:0000313" key="2">
    <source>
        <dbReference type="Proteomes" id="UP001165287"/>
    </source>
</evidence>
<organism evidence="1 2">
    <name type="scientific">Metabacillus rhizolycopersici</name>
    <dbReference type="NCBI Taxonomy" id="2875709"/>
    <lineage>
        <taxon>Bacteria</taxon>
        <taxon>Bacillati</taxon>
        <taxon>Bacillota</taxon>
        <taxon>Bacilli</taxon>
        <taxon>Bacillales</taxon>
        <taxon>Bacillaceae</taxon>
        <taxon>Metabacillus</taxon>
    </lineage>
</organism>
<accession>A0ABS7UZU7</accession>
<proteinExistence type="predicted"/>
<keyword evidence="2" id="KW-1185">Reference proteome</keyword>
<comment type="caution">
    <text evidence="1">The sequence shown here is derived from an EMBL/GenBank/DDBJ whole genome shotgun (WGS) entry which is preliminary data.</text>
</comment>
<reference evidence="1" key="1">
    <citation type="submission" date="2024-05" db="EMBL/GenBank/DDBJ databases">
        <title>Metabacillus sp. nov., isolated from the rhizosphere soil of tomato plants.</title>
        <authorList>
            <person name="Ma R."/>
        </authorList>
    </citation>
    <scope>NUCLEOTIDE SEQUENCE</scope>
    <source>
        <strain evidence="1">DBTR6</strain>
    </source>
</reference>
<name>A0ABS7UZU7_9BACI</name>
<dbReference type="EMBL" id="JAIQUM010000133">
    <property type="protein sequence ID" value="MBZ5753656.1"/>
    <property type="molecule type" value="Genomic_DNA"/>
</dbReference>
<sequence>MITLSKLYGEVMAVDALTRSVVEDLFKQRVSIMKFIHEEDVFERDILNKVEPDAVEIILKITRLSEAYHDTIWNFCCEIYEGNMTISEAIDYLEKEQQQSLSSFMFINFWFPFSK</sequence>
<dbReference type="Proteomes" id="UP001165287">
    <property type="component" value="Unassembled WGS sequence"/>
</dbReference>
<protein>
    <submittedName>
        <fullName evidence="1">Uncharacterized protein</fullName>
    </submittedName>
</protein>
<evidence type="ECO:0000313" key="1">
    <source>
        <dbReference type="EMBL" id="MBZ5753656.1"/>
    </source>
</evidence>
<dbReference type="RefSeq" id="WP_224142065.1">
    <property type="nucleotide sequence ID" value="NZ_JAIQUM010000133.1"/>
</dbReference>